<evidence type="ECO:0000313" key="2">
    <source>
        <dbReference type="EMBL" id="MBF6037228.1"/>
    </source>
</evidence>
<reference evidence="2 3" key="1">
    <citation type="submission" date="2020-08" db="EMBL/GenBank/DDBJ databases">
        <title>Description of novel Pseudomonas species.</title>
        <authorList>
            <person name="Duman M."/>
            <person name="Mulet M."/>
            <person name="Altun S."/>
            <person name="Saticioglu I.B."/>
            <person name="Lalucat J."/>
            <person name="Garcia-Valdes E."/>
        </authorList>
    </citation>
    <scope>NUCLEOTIDE SEQUENCE [LARGE SCALE GENOMIC DNA]</scope>
    <source>
        <strain evidence="2 3">P155</strain>
    </source>
</reference>
<sequence length="349" mass="39605">MRNCHFWPIFLTILMTGFQNTQAASKASSDSSKTECLGRTVFETREDITWHLLDDRWDYSDGTGLGSYSPDINLADKQLSYGSDPSNNAFHLVTIDVTPKTTIDTFNKLVRRHSHGSLEAKKRVIQGELNEISSEITEELSKSNQAKHQVLSKKNKDLNASLERLDKVSSELVLLPALIDQFEEQGRPTDKLVAELKAYQKEFDSYPTDELYAEQSSFDFGMPDAFGVRHPDKLIVLLWRDEHIYRFAFGQQSDYSEHRSSFEKLLPAARDLLARFRTRAEFEIPKETGFCLPFGFIADDGKAHYSITMAWHPTDNPNLLYSLSLSDDIGKALNLLPVLTTPIMGNPFP</sequence>
<gene>
    <name evidence="2" type="ORF">H8F23_28620</name>
</gene>
<dbReference type="Proteomes" id="UP000722111">
    <property type="component" value="Unassembled WGS sequence"/>
</dbReference>
<evidence type="ECO:0000256" key="1">
    <source>
        <dbReference type="SAM" id="SignalP"/>
    </source>
</evidence>
<name>A0ABS0BTM6_9PSED</name>
<protein>
    <recommendedName>
        <fullName evidence="4">Tle cognate immunity protein 4 C-terminal domain-containing protein</fullName>
    </recommendedName>
</protein>
<accession>A0ABS0BTM6</accession>
<dbReference type="EMBL" id="JACOPX010000038">
    <property type="protein sequence ID" value="MBF6037228.1"/>
    <property type="molecule type" value="Genomic_DNA"/>
</dbReference>
<comment type="caution">
    <text evidence="2">The sequence shown here is derived from an EMBL/GenBank/DDBJ whole genome shotgun (WGS) entry which is preliminary data.</text>
</comment>
<keyword evidence="1" id="KW-0732">Signal</keyword>
<evidence type="ECO:0000313" key="3">
    <source>
        <dbReference type="Proteomes" id="UP000722111"/>
    </source>
</evidence>
<feature type="chain" id="PRO_5045047467" description="Tle cognate immunity protein 4 C-terminal domain-containing protein" evidence="1">
    <location>
        <begin position="24"/>
        <end position="349"/>
    </location>
</feature>
<keyword evidence="3" id="KW-1185">Reference proteome</keyword>
<evidence type="ECO:0008006" key="4">
    <source>
        <dbReference type="Google" id="ProtNLM"/>
    </source>
</evidence>
<feature type="signal peptide" evidence="1">
    <location>
        <begin position="1"/>
        <end position="23"/>
    </location>
</feature>
<proteinExistence type="predicted"/>
<feature type="non-terminal residue" evidence="2">
    <location>
        <position position="349"/>
    </location>
</feature>
<organism evidence="2 3">
    <name type="scientific">Pseudomonas neuropathica</name>
    <dbReference type="NCBI Taxonomy" id="2730425"/>
    <lineage>
        <taxon>Bacteria</taxon>
        <taxon>Pseudomonadati</taxon>
        <taxon>Pseudomonadota</taxon>
        <taxon>Gammaproteobacteria</taxon>
        <taxon>Pseudomonadales</taxon>
        <taxon>Pseudomonadaceae</taxon>
        <taxon>Pseudomonas</taxon>
    </lineage>
</organism>